<dbReference type="Proteomes" id="UP000297613">
    <property type="component" value="Unassembled WGS sequence"/>
</dbReference>
<name>A0A6N4QPZ2_9LEPT</name>
<dbReference type="EMBL" id="RQGM01000003">
    <property type="protein sequence ID" value="TGL90024.1"/>
    <property type="molecule type" value="Genomic_DNA"/>
</dbReference>
<organism evidence="2 3">
    <name type="scientific">Leptospira yasudae</name>
    <dbReference type="NCBI Taxonomy" id="2202201"/>
    <lineage>
        <taxon>Bacteria</taxon>
        <taxon>Pseudomonadati</taxon>
        <taxon>Spirochaetota</taxon>
        <taxon>Spirochaetia</taxon>
        <taxon>Leptospirales</taxon>
        <taxon>Leptospiraceae</taxon>
        <taxon>Leptospira</taxon>
    </lineage>
</organism>
<evidence type="ECO:0000313" key="3">
    <source>
        <dbReference type="Proteomes" id="UP000297613"/>
    </source>
</evidence>
<accession>A0A6N4QPZ2</accession>
<evidence type="ECO:0000256" key="1">
    <source>
        <dbReference type="SAM" id="MobiDB-lite"/>
    </source>
</evidence>
<comment type="caution">
    <text evidence="2">The sequence shown here is derived from an EMBL/GenBank/DDBJ whole genome shotgun (WGS) entry which is preliminary data.</text>
</comment>
<reference evidence="2 3" key="1">
    <citation type="journal article" date="2019" name="PLoS Negl. Trop. Dis.">
        <title>Revisiting the worldwide diversity of Leptospira species in the environment.</title>
        <authorList>
            <person name="Vincent A.T."/>
            <person name="Schiettekatte O."/>
            <person name="Bourhy P."/>
            <person name="Veyrier F.J."/>
            <person name="Picardeau M."/>
        </authorList>
    </citation>
    <scope>NUCLEOTIDE SEQUENCE [LARGE SCALE GENOMIC DNA]</scope>
    <source>
        <strain evidence="2 3">201702445</strain>
    </source>
</reference>
<dbReference type="NCBIfam" id="NF047811">
    <property type="entry name" value="LIC10647_lipo"/>
    <property type="match status" value="1"/>
</dbReference>
<gene>
    <name evidence="2" type="ORF">EHQ83_00220</name>
</gene>
<feature type="compositionally biased region" description="Basic and acidic residues" evidence="1">
    <location>
        <begin position="249"/>
        <end position="267"/>
    </location>
</feature>
<dbReference type="AlphaFoldDB" id="A0A6N4QPZ2"/>
<proteinExistence type="predicted"/>
<feature type="region of interest" description="Disordered" evidence="1">
    <location>
        <begin position="249"/>
        <end position="278"/>
    </location>
</feature>
<protein>
    <submittedName>
        <fullName evidence="2">Uncharacterized protein</fullName>
    </submittedName>
</protein>
<evidence type="ECO:0000313" key="2">
    <source>
        <dbReference type="EMBL" id="TGL90024.1"/>
    </source>
</evidence>
<sequence>MEEWVRSNGGLKVPERDVRPVNHDPPKSVPFYTIGSIPRRLPGAPYSGYFAILNYFAYGFTVTSPRTFRGDLLNFPDDGRTSSNLLEQTFFGLYPLPDPFGRKAEYLYMDYQAYATFYLGFIASQNWNLGIGVNLGYSVYDFDILEKGYRVSTARNQTRAITGFKLLYEYNIGRFFEDTIFYNVYLYLEASTIGNIANNDHDSFNLGNFGKTPITQTIPASNAEGYHDLYLTMSTLRIGVRKEIQLSRPTADDLLRKNSEPPKESAPPKETQPVPPRI</sequence>